<dbReference type="GO" id="GO:0016757">
    <property type="term" value="F:glycosyltransferase activity"/>
    <property type="evidence" value="ECO:0007669"/>
    <property type="project" value="UniProtKB-KW"/>
</dbReference>
<evidence type="ECO:0000256" key="5">
    <source>
        <dbReference type="ARBA" id="ARBA00022622"/>
    </source>
</evidence>
<dbReference type="FunCoup" id="A0A5J5F297">
    <property type="interactions" value="14"/>
</dbReference>
<keyword evidence="10" id="KW-0472">Membrane</keyword>
<keyword evidence="9" id="KW-0378">Hydrolase</keyword>
<evidence type="ECO:0000256" key="8">
    <source>
        <dbReference type="ARBA" id="ARBA00022729"/>
    </source>
</evidence>
<keyword evidence="14" id="KW-0326">Glycosidase</keyword>
<evidence type="ECO:0000256" key="12">
    <source>
        <dbReference type="ARBA" id="ARBA00023180"/>
    </source>
</evidence>
<comment type="similarity">
    <text evidence="16">Belongs to the glycosyl hydrolase 16 family. CRH1 subfamily.</text>
</comment>
<dbReference type="InterPro" id="IPR017168">
    <property type="entry name" value="CHR-like"/>
</dbReference>
<keyword evidence="15" id="KW-0961">Cell wall biogenesis/degradation</keyword>
<dbReference type="InterPro" id="IPR050546">
    <property type="entry name" value="Glycosyl_Hydrlase_16"/>
</dbReference>
<organism evidence="22 23">
    <name type="scientific">Sphaerosporella brunnea</name>
    <dbReference type="NCBI Taxonomy" id="1250544"/>
    <lineage>
        <taxon>Eukaryota</taxon>
        <taxon>Fungi</taxon>
        <taxon>Dikarya</taxon>
        <taxon>Ascomycota</taxon>
        <taxon>Pezizomycotina</taxon>
        <taxon>Pezizomycetes</taxon>
        <taxon>Pezizales</taxon>
        <taxon>Pyronemataceae</taxon>
        <taxon>Sphaerosporella</taxon>
    </lineage>
</organism>
<keyword evidence="8 20" id="KW-0732">Signal</keyword>
<evidence type="ECO:0000313" key="23">
    <source>
        <dbReference type="Proteomes" id="UP000326924"/>
    </source>
</evidence>
<protein>
    <recommendedName>
        <fullName evidence="4">chitinase</fullName>
        <ecNumber evidence="4">3.2.1.14</ecNumber>
    </recommendedName>
</protein>
<dbReference type="AlphaFoldDB" id="A0A5J5F297"/>
<comment type="catalytic activity">
    <reaction evidence="1">
        <text>Random endo-hydrolysis of N-acetyl-beta-D-glucosaminide (1-&gt;4)-beta-linkages in chitin and chitodextrins.</text>
        <dbReference type="EC" id="3.2.1.14"/>
    </reaction>
</comment>
<evidence type="ECO:0000256" key="2">
    <source>
        <dbReference type="ARBA" id="ARBA00004196"/>
    </source>
</evidence>
<feature type="chain" id="PRO_5023847299" description="chitinase" evidence="20">
    <location>
        <begin position="21"/>
        <end position="335"/>
    </location>
</feature>
<evidence type="ECO:0000256" key="14">
    <source>
        <dbReference type="ARBA" id="ARBA00023295"/>
    </source>
</evidence>
<dbReference type="Gene3D" id="2.60.120.200">
    <property type="match status" value="1"/>
</dbReference>
<evidence type="ECO:0000256" key="11">
    <source>
        <dbReference type="ARBA" id="ARBA00023157"/>
    </source>
</evidence>
<evidence type="ECO:0000256" key="15">
    <source>
        <dbReference type="ARBA" id="ARBA00023316"/>
    </source>
</evidence>
<evidence type="ECO:0000256" key="7">
    <source>
        <dbReference type="ARBA" id="ARBA00022679"/>
    </source>
</evidence>
<accession>A0A5J5F297</accession>
<dbReference type="Proteomes" id="UP000326924">
    <property type="component" value="Unassembled WGS sequence"/>
</dbReference>
<dbReference type="GO" id="GO:0008843">
    <property type="term" value="F:endochitinase activity"/>
    <property type="evidence" value="ECO:0007669"/>
    <property type="project" value="UniProtKB-EC"/>
</dbReference>
<evidence type="ECO:0000259" key="21">
    <source>
        <dbReference type="PROSITE" id="PS51762"/>
    </source>
</evidence>
<evidence type="ECO:0000256" key="9">
    <source>
        <dbReference type="ARBA" id="ARBA00022801"/>
    </source>
</evidence>
<evidence type="ECO:0000256" key="1">
    <source>
        <dbReference type="ARBA" id="ARBA00000822"/>
    </source>
</evidence>
<evidence type="ECO:0000256" key="19">
    <source>
        <dbReference type="SAM" id="MobiDB-lite"/>
    </source>
</evidence>
<comment type="caution">
    <text evidence="22">The sequence shown here is derived from an EMBL/GenBank/DDBJ whole genome shotgun (WGS) entry which is preliminary data.</text>
</comment>
<feature type="signal peptide" evidence="20">
    <location>
        <begin position="1"/>
        <end position="20"/>
    </location>
</feature>
<evidence type="ECO:0000313" key="22">
    <source>
        <dbReference type="EMBL" id="KAA8909479.1"/>
    </source>
</evidence>
<dbReference type="InterPro" id="IPR013320">
    <property type="entry name" value="ConA-like_dom_sf"/>
</dbReference>
<reference evidence="22 23" key="1">
    <citation type="submission" date="2019-09" db="EMBL/GenBank/DDBJ databases">
        <title>Draft genome of the ectomycorrhizal ascomycete Sphaerosporella brunnea.</title>
        <authorList>
            <consortium name="DOE Joint Genome Institute"/>
            <person name="Benucci G.M."/>
            <person name="Marozzi G."/>
            <person name="Antonielli L."/>
            <person name="Sanchez S."/>
            <person name="Marco P."/>
            <person name="Wang X."/>
            <person name="Falini L.B."/>
            <person name="Barry K."/>
            <person name="Haridas S."/>
            <person name="Lipzen A."/>
            <person name="Labutti K."/>
            <person name="Grigoriev I.V."/>
            <person name="Murat C."/>
            <person name="Martin F."/>
            <person name="Albertini E."/>
            <person name="Donnini D."/>
            <person name="Bonito G."/>
        </authorList>
    </citation>
    <scope>NUCLEOTIDE SEQUENCE [LARGE SCALE GENOMIC DNA]</scope>
    <source>
        <strain evidence="22 23">Sb_GMNB300</strain>
    </source>
</reference>
<dbReference type="CDD" id="cd02183">
    <property type="entry name" value="GH16_fungal_CRH1_transglycosylase"/>
    <property type="match status" value="1"/>
</dbReference>
<dbReference type="GO" id="GO:0031505">
    <property type="term" value="P:fungal-type cell wall organization"/>
    <property type="evidence" value="ECO:0007669"/>
    <property type="project" value="TreeGrafter"/>
</dbReference>
<keyword evidence="23" id="KW-1185">Reference proteome</keyword>
<evidence type="ECO:0000256" key="4">
    <source>
        <dbReference type="ARBA" id="ARBA00012729"/>
    </source>
</evidence>
<feature type="region of interest" description="Disordered" evidence="19">
    <location>
        <begin position="274"/>
        <end position="302"/>
    </location>
</feature>
<feature type="active site" description="Nucleophile" evidence="17">
    <location>
        <position position="120"/>
    </location>
</feature>
<dbReference type="PROSITE" id="PS51762">
    <property type="entry name" value="GH16_2"/>
    <property type="match status" value="1"/>
</dbReference>
<dbReference type="OrthoDB" id="4781at2759"/>
<dbReference type="PANTHER" id="PTHR10963">
    <property type="entry name" value="GLYCOSYL HYDROLASE-RELATED"/>
    <property type="match status" value="1"/>
</dbReference>
<dbReference type="SUPFAM" id="SSF49899">
    <property type="entry name" value="Concanavalin A-like lectins/glucanases"/>
    <property type="match status" value="1"/>
</dbReference>
<gene>
    <name evidence="22" type="ORF">FN846DRAFT_898296</name>
</gene>
<dbReference type="InParanoid" id="A0A5J5F297"/>
<dbReference type="EMBL" id="VXIS01000057">
    <property type="protein sequence ID" value="KAA8909479.1"/>
    <property type="molecule type" value="Genomic_DNA"/>
</dbReference>
<dbReference type="PANTHER" id="PTHR10963:SF68">
    <property type="entry name" value="GLYCOSIDASE CRH1-RELATED"/>
    <property type="match status" value="1"/>
</dbReference>
<keyword evidence="6" id="KW-0328">Glycosyltransferase</keyword>
<keyword evidence="11 18" id="KW-1015">Disulfide bond</keyword>
<dbReference type="GO" id="GO:0005975">
    <property type="term" value="P:carbohydrate metabolic process"/>
    <property type="evidence" value="ECO:0007669"/>
    <property type="project" value="InterPro"/>
</dbReference>
<dbReference type="GO" id="GO:0098552">
    <property type="term" value="C:side of membrane"/>
    <property type="evidence" value="ECO:0007669"/>
    <property type="project" value="UniProtKB-KW"/>
</dbReference>
<dbReference type="InterPro" id="IPR000757">
    <property type="entry name" value="Beta-glucanase-like"/>
</dbReference>
<dbReference type="GO" id="GO:0030246">
    <property type="term" value="F:carbohydrate binding"/>
    <property type="evidence" value="ECO:0007669"/>
    <property type="project" value="UniProtKB-KW"/>
</dbReference>
<keyword evidence="13" id="KW-0449">Lipoprotein</keyword>
<evidence type="ECO:0000256" key="16">
    <source>
        <dbReference type="ARBA" id="ARBA00038074"/>
    </source>
</evidence>
<dbReference type="Pfam" id="PF00722">
    <property type="entry name" value="Glyco_hydro_16"/>
    <property type="match status" value="1"/>
</dbReference>
<dbReference type="PIRSF" id="PIRSF037299">
    <property type="entry name" value="Glycosidase_CRH1_prd"/>
    <property type="match status" value="1"/>
</dbReference>
<feature type="compositionally biased region" description="Low complexity" evidence="19">
    <location>
        <begin position="284"/>
        <end position="297"/>
    </location>
</feature>
<keyword evidence="22" id="KW-0430">Lectin</keyword>
<evidence type="ECO:0000256" key="20">
    <source>
        <dbReference type="SAM" id="SignalP"/>
    </source>
</evidence>
<comment type="subcellular location">
    <subcellularLocation>
        <location evidence="2">Cell envelope</location>
    </subcellularLocation>
    <subcellularLocation>
        <location evidence="3">Membrane</location>
        <topology evidence="3">Lipid-anchor</topology>
        <topology evidence="3">GPI-anchor</topology>
    </subcellularLocation>
</comment>
<keyword evidence="7" id="KW-0808">Transferase</keyword>
<dbReference type="EC" id="3.2.1.14" evidence="4"/>
<feature type="active site" description="Proton donor" evidence="17">
    <location>
        <position position="124"/>
    </location>
</feature>
<feature type="domain" description="GH16" evidence="21">
    <location>
        <begin position="21"/>
        <end position="236"/>
    </location>
</feature>
<evidence type="ECO:0000256" key="13">
    <source>
        <dbReference type="ARBA" id="ARBA00023288"/>
    </source>
</evidence>
<evidence type="ECO:0000256" key="3">
    <source>
        <dbReference type="ARBA" id="ARBA00004589"/>
    </source>
</evidence>
<evidence type="ECO:0000256" key="18">
    <source>
        <dbReference type="PIRSR" id="PIRSR037299-2"/>
    </source>
</evidence>
<keyword evidence="5" id="KW-0336">GPI-anchor</keyword>
<feature type="disulfide bond" evidence="18">
    <location>
        <begin position="26"/>
        <end position="33"/>
    </location>
</feature>
<keyword evidence="12" id="KW-0325">Glycoprotein</keyword>
<evidence type="ECO:0000256" key="10">
    <source>
        <dbReference type="ARBA" id="ARBA00023136"/>
    </source>
</evidence>
<evidence type="ECO:0000256" key="6">
    <source>
        <dbReference type="ARBA" id="ARBA00022676"/>
    </source>
</evidence>
<name>A0A5J5F297_9PEZI</name>
<sequence>MRSILFKLAALLASTSLASAQTWTHCNPMEKNCPDDPALAGTYDHIYGGAAPDFTTTAGLDVIKYGGADGAVFRVEKKLDAPTIVSNFYIMWGHVEVVLKAAPGGGVVSSVVLQSDDLDEVDWEWIGSKPGEAQSNYFGKGNTSSYDRGAVHPVESQSGFHTYGFEWTQTQLDWTIDGAVVRSLRPEQVAGDFYPQTPMQVRIGSWAAGDPGNEEGTIEWSGGPIDYSKGPYDMVVKEIKVIDYSTGTAYRYSDKSGSWKSIVAINGTVGAGPQAGKGNQGHLATSTASSASPSVTSRDGKTGVLIPTTSTASGSKIHPLTYLAVITLALWISFF</sequence>
<dbReference type="GO" id="GO:0009277">
    <property type="term" value="C:fungal-type cell wall"/>
    <property type="evidence" value="ECO:0007669"/>
    <property type="project" value="TreeGrafter"/>
</dbReference>
<evidence type="ECO:0000256" key="17">
    <source>
        <dbReference type="PIRSR" id="PIRSR037299-1"/>
    </source>
</evidence>
<proteinExistence type="inferred from homology"/>